<feature type="DNA-binding region" description="H-T-H motif" evidence="4">
    <location>
        <begin position="33"/>
        <end position="52"/>
    </location>
</feature>
<dbReference type="RefSeq" id="WP_048463707.1">
    <property type="nucleotide sequence ID" value="NZ_LABX01000072.1"/>
</dbReference>
<dbReference type="InterPro" id="IPR009057">
    <property type="entry name" value="Homeodomain-like_sf"/>
</dbReference>
<dbReference type="InterPro" id="IPR001647">
    <property type="entry name" value="HTH_TetR"/>
</dbReference>
<dbReference type="EMBL" id="LABX01000072">
    <property type="protein sequence ID" value="KMO36205.1"/>
    <property type="molecule type" value="Genomic_DNA"/>
</dbReference>
<evidence type="ECO:0000256" key="1">
    <source>
        <dbReference type="ARBA" id="ARBA00023015"/>
    </source>
</evidence>
<gene>
    <name evidence="6" type="ORF">VP06_10490</name>
</gene>
<reference evidence="6 7" key="1">
    <citation type="submission" date="2015-03" db="EMBL/GenBank/DDBJ databases">
        <title>Genome sequencing of Methylobacterium aquaticum DSM16371 type strain.</title>
        <authorList>
            <person name="Chaudhry V."/>
            <person name="Patil P.B."/>
        </authorList>
    </citation>
    <scope>NUCLEOTIDE SEQUENCE [LARGE SCALE GENOMIC DNA]</scope>
    <source>
        <strain evidence="6 7">DSM 16371</strain>
    </source>
</reference>
<dbReference type="InterPro" id="IPR050109">
    <property type="entry name" value="HTH-type_TetR-like_transc_reg"/>
</dbReference>
<dbReference type="InterPro" id="IPR023772">
    <property type="entry name" value="DNA-bd_HTH_TetR-type_CS"/>
</dbReference>
<dbReference type="Proteomes" id="UP000035929">
    <property type="component" value="Unassembled WGS sequence"/>
</dbReference>
<organism evidence="6 7">
    <name type="scientific">Methylobacterium aquaticum</name>
    <dbReference type="NCBI Taxonomy" id="270351"/>
    <lineage>
        <taxon>Bacteria</taxon>
        <taxon>Pseudomonadati</taxon>
        <taxon>Pseudomonadota</taxon>
        <taxon>Alphaproteobacteria</taxon>
        <taxon>Hyphomicrobiales</taxon>
        <taxon>Methylobacteriaceae</taxon>
        <taxon>Methylobacterium</taxon>
    </lineage>
</organism>
<dbReference type="GO" id="GO:0000976">
    <property type="term" value="F:transcription cis-regulatory region binding"/>
    <property type="evidence" value="ECO:0007669"/>
    <property type="project" value="TreeGrafter"/>
</dbReference>
<dbReference type="PANTHER" id="PTHR30055">
    <property type="entry name" value="HTH-TYPE TRANSCRIPTIONAL REGULATOR RUTR"/>
    <property type="match status" value="1"/>
</dbReference>
<dbReference type="GO" id="GO:0003700">
    <property type="term" value="F:DNA-binding transcription factor activity"/>
    <property type="evidence" value="ECO:0007669"/>
    <property type="project" value="TreeGrafter"/>
</dbReference>
<evidence type="ECO:0000313" key="6">
    <source>
        <dbReference type="EMBL" id="KMO36205.1"/>
    </source>
</evidence>
<evidence type="ECO:0000256" key="4">
    <source>
        <dbReference type="PROSITE-ProRule" id="PRU00335"/>
    </source>
</evidence>
<name>A0A0J6SLW7_9HYPH</name>
<dbReference type="SUPFAM" id="SSF46689">
    <property type="entry name" value="Homeodomain-like"/>
    <property type="match status" value="1"/>
</dbReference>
<feature type="domain" description="HTH tetR-type" evidence="5">
    <location>
        <begin position="10"/>
        <end position="70"/>
    </location>
</feature>
<dbReference type="Gene3D" id="1.10.357.10">
    <property type="entry name" value="Tetracycline Repressor, domain 2"/>
    <property type="match status" value="1"/>
</dbReference>
<evidence type="ECO:0000313" key="7">
    <source>
        <dbReference type="Proteomes" id="UP000035929"/>
    </source>
</evidence>
<dbReference type="PROSITE" id="PS01081">
    <property type="entry name" value="HTH_TETR_1"/>
    <property type="match status" value="1"/>
</dbReference>
<comment type="caution">
    <text evidence="6">The sequence shown here is derived from an EMBL/GenBank/DDBJ whole genome shotgun (WGS) entry which is preliminary data.</text>
</comment>
<dbReference type="Pfam" id="PF00440">
    <property type="entry name" value="TetR_N"/>
    <property type="match status" value="1"/>
</dbReference>
<dbReference type="AlphaFoldDB" id="A0A0J6SLW7"/>
<proteinExistence type="predicted"/>
<evidence type="ECO:0000256" key="2">
    <source>
        <dbReference type="ARBA" id="ARBA00023125"/>
    </source>
</evidence>
<accession>A0A0J6SLW7</accession>
<keyword evidence="1" id="KW-0805">Transcription regulation</keyword>
<dbReference type="OrthoDB" id="9805134at2"/>
<evidence type="ECO:0000259" key="5">
    <source>
        <dbReference type="PROSITE" id="PS50977"/>
    </source>
</evidence>
<dbReference type="PANTHER" id="PTHR30055:SF234">
    <property type="entry name" value="HTH-TYPE TRANSCRIPTIONAL REGULATOR BETI"/>
    <property type="match status" value="1"/>
</dbReference>
<keyword evidence="3" id="KW-0804">Transcription</keyword>
<dbReference type="PRINTS" id="PR00455">
    <property type="entry name" value="HTHTETR"/>
</dbReference>
<evidence type="ECO:0000256" key="3">
    <source>
        <dbReference type="ARBA" id="ARBA00023163"/>
    </source>
</evidence>
<protein>
    <recommendedName>
        <fullName evidence="5">HTH tetR-type domain-containing protein</fullName>
    </recommendedName>
</protein>
<sequence>MRRTQEQRSAETRRALLEATIRLLHSDGYFRLTTPAIAREAGISRGALNHHFASKEDLLISALEFQLRTVIVDMRAFAERTAHRADTSDLVVDYLWDLMAGGLYYVTLEYLPQLRHNPTFKGRMIPVVREFHQALDEVWTILAETEGIEPERARATLTLTMAMIRGMVAQTIVRDDEPYFRSLLDFWKAGLRVLLHQPVALDATRKAIEP</sequence>
<dbReference type="PROSITE" id="PS50977">
    <property type="entry name" value="HTH_TETR_2"/>
    <property type="match status" value="1"/>
</dbReference>
<dbReference type="PATRIC" id="fig|270351.6.peg.6996"/>
<keyword evidence="2 4" id="KW-0238">DNA-binding</keyword>